<proteinExistence type="predicted"/>
<evidence type="ECO:0000313" key="3">
    <source>
        <dbReference type="EMBL" id="AYD81684.1"/>
    </source>
</evidence>
<keyword evidence="4" id="KW-1185">Reference proteome</keyword>
<accession>A0A386KBJ8</accession>
<keyword evidence="2" id="KW-0472">Membrane</keyword>
<evidence type="ECO:0000256" key="1">
    <source>
        <dbReference type="SAM" id="MobiDB-lite"/>
    </source>
</evidence>
<keyword evidence="2" id="KW-1133">Transmembrane helix</keyword>
<organism evidence="3 4">
    <name type="scientific">Streptomyces phage Kromp</name>
    <dbReference type="NCBI Taxonomy" id="2315619"/>
    <lineage>
        <taxon>Viruses</taxon>
        <taxon>Duplodnaviria</taxon>
        <taxon>Heunggongvirae</taxon>
        <taxon>Uroviricota</taxon>
        <taxon>Caudoviricetes</taxon>
        <taxon>Krompvirus</taxon>
        <taxon>Krompvirus kromp</taxon>
    </lineage>
</organism>
<keyword evidence="2" id="KW-0812">Transmembrane</keyword>
<name>A0A386KBJ8_9CAUD</name>
<feature type="transmembrane region" description="Helical" evidence="2">
    <location>
        <begin position="121"/>
        <end position="138"/>
    </location>
</feature>
<sequence>MTPQGADENRVRVFLRALSVRPFGHQDPAMHEPNPRPVTPTRVIPAGAALPARPPEPDELPPWRTPPSPPPPPAIPPTAPVPAAPPPVPPQVVHHVHQVLLAVPEPEPEPRLWERLWERLFTWRMVVAILAALTPWLAGQSPVGLWSGAVHGLRTDAGVLAAYVVAGGTLTATWVLDRRTRRAVPRFLFVTAALGAFGVLDWWDPILMLTGVTR</sequence>
<reference evidence="4" key="1">
    <citation type="submission" date="2018-08" db="EMBL/GenBank/DDBJ databases">
        <authorList>
            <person name="Mousa M."/>
            <person name="Kelsky B.L."/>
            <person name="Goh L.M."/>
            <person name="Shaffer C.D."/>
            <person name="Weston-Hafer K.A."/>
            <person name="Russell D.A."/>
            <person name="Pope W.H."/>
            <person name="Jacobs-Sera D."/>
            <person name="Hendrix R.W."/>
            <person name="Hatfull G.F."/>
        </authorList>
    </citation>
    <scope>NUCLEOTIDE SEQUENCE [LARGE SCALE GENOMIC DNA]</scope>
</reference>
<feature type="transmembrane region" description="Helical" evidence="2">
    <location>
        <begin position="183"/>
        <end position="203"/>
    </location>
</feature>
<gene>
    <name evidence="3" type="primary">83</name>
    <name evidence="3" type="ORF">SEA_KROMP_83</name>
</gene>
<dbReference type="EMBL" id="MH744420">
    <property type="protein sequence ID" value="AYD81684.1"/>
    <property type="molecule type" value="Genomic_DNA"/>
</dbReference>
<protein>
    <submittedName>
        <fullName evidence="3">Uncharacterized protein</fullName>
    </submittedName>
</protein>
<feature type="transmembrane region" description="Helical" evidence="2">
    <location>
        <begin position="158"/>
        <end position="176"/>
    </location>
</feature>
<feature type="compositionally biased region" description="Pro residues" evidence="1">
    <location>
        <begin position="63"/>
        <end position="84"/>
    </location>
</feature>
<evidence type="ECO:0000256" key="2">
    <source>
        <dbReference type="SAM" id="Phobius"/>
    </source>
</evidence>
<dbReference type="Proteomes" id="UP000274637">
    <property type="component" value="Segment"/>
</dbReference>
<evidence type="ECO:0000313" key="4">
    <source>
        <dbReference type="Proteomes" id="UP000274637"/>
    </source>
</evidence>
<feature type="region of interest" description="Disordered" evidence="1">
    <location>
        <begin position="24"/>
        <end position="84"/>
    </location>
</feature>